<dbReference type="OrthoDB" id="8265770at2"/>
<evidence type="ECO:0000313" key="2">
    <source>
        <dbReference type="Proteomes" id="UP000248134"/>
    </source>
</evidence>
<dbReference type="RefSeq" id="WP_110786866.1">
    <property type="nucleotide sequence ID" value="NZ_QKQS01000023.1"/>
</dbReference>
<comment type="caution">
    <text evidence="1">The sequence shown here is derived from an EMBL/GenBank/DDBJ whole genome shotgun (WGS) entry which is preliminary data.</text>
</comment>
<reference evidence="1 2" key="1">
    <citation type="submission" date="2018-06" db="EMBL/GenBank/DDBJ databases">
        <title>Draft Whole-Genome Sequence of the purple photosynthetic bacterium Rhodospeudomonas palustris XCP.</title>
        <authorList>
            <person name="Rayyan A."/>
            <person name="Meyer T.E."/>
            <person name="Kyndt J.A."/>
        </authorList>
    </citation>
    <scope>NUCLEOTIDE SEQUENCE [LARGE SCALE GENOMIC DNA]</scope>
    <source>
        <strain evidence="1 2">XCP</strain>
    </source>
</reference>
<evidence type="ECO:0000313" key="1">
    <source>
        <dbReference type="EMBL" id="PZA10770.1"/>
    </source>
</evidence>
<dbReference type="EMBL" id="QKQS01000023">
    <property type="protein sequence ID" value="PZA10770.1"/>
    <property type="molecule type" value="Genomic_DNA"/>
</dbReference>
<proteinExistence type="predicted"/>
<dbReference type="Proteomes" id="UP000248134">
    <property type="component" value="Unassembled WGS sequence"/>
</dbReference>
<protein>
    <submittedName>
        <fullName evidence="1">Uncharacterized protein</fullName>
    </submittedName>
</protein>
<sequence>MGLYALEGTITQFGQCQVDNDLVVYAYIEVVDAAGLRTLIKKVAVGVDVQALIEPGMEGTFFIDEFFVVGRRILSQLWGVSTTERDVIDSANLRTMLAASNMFRGIVFTPLMGLGIPYLLAGIGQCWSLIDGSGNRRRYFDKAINGDVGSRPGPPLPERLGLALGRAVADLTRRHAGS</sequence>
<name>A0A323UGX8_RHOPL</name>
<accession>A0A323UGX8</accession>
<organism evidence="1 2">
    <name type="scientific">Rhodopseudomonas palustris</name>
    <dbReference type="NCBI Taxonomy" id="1076"/>
    <lineage>
        <taxon>Bacteria</taxon>
        <taxon>Pseudomonadati</taxon>
        <taxon>Pseudomonadota</taxon>
        <taxon>Alphaproteobacteria</taxon>
        <taxon>Hyphomicrobiales</taxon>
        <taxon>Nitrobacteraceae</taxon>
        <taxon>Rhodopseudomonas</taxon>
    </lineage>
</organism>
<gene>
    <name evidence="1" type="ORF">DNX69_15595</name>
</gene>
<dbReference type="AlphaFoldDB" id="A0A323UGX8"/>